<evidence type="ECO:0000256" key="5">
    <source>
        <dbReference type="ARBA" id="ARBA00022679"/>
    </source>
</evidence>
<dbReference type="CDD" id="cd00075">
    <property type="entry name" value="HATPase"/>
    <property type="match status" value="1"/>
</dbReference>
<evidence type="ECO:0000313" key="14">
    <source>
        <dbReference type="Proteomes" id="UP000241639"/>
    </source>
</evidence>
<dbReference type="PROSITE" id="PS50109">
    <property type="entry name" value="HIS_KIN"/>
    <property type="match status" value="1"/>
</dbReference>
<evidence type="ECO:0000256" key="9">
    <source>
        <dbReference type="ARBA" id="ARBA00023012"/>
    </source>
</evidence>
<dbReference type="InterPro" id="IPR036890">
    <property type="entry name" value="HATPase_C_sf"/>
</dbReference>
<comment type="catalytic activity">
    <reaction evidence="1">
        <text>ATP + protein L-histidine = ADP + protein N-phospho-L-histidine.</text>
        <dbReference type="EC" id="2.7.13.3"/>
    </reaction>
</comment>
<dbReference type="PRINTS" id="PR00344">
    <property type="entry name" value="BCTRLSENSOR"/>
</dbReference>
<keyword evidence="6" id="KW-0547">Nucleotide-binding</keyword>
<evidence type="ECO:0000256" key="11">
    <source>
        <dbReference type="SAM" id="Phobius"/>
    </source>
</evidence>
<feature type="transmembrane region" description="Helical" evidence="11">
    <location>
        <begin position="152"/>
        <end position="171"/>
    </location>
</feature>
<dbReference type="InterPro" id="IPR003661">
    <property type="entry name" value="HisK_dim/P_dom"/>
</dbReference>
<keyword evidence="8" id="KW-0067">ATP-binding</keyword>
<comment type="subcellular location">
    <subcellularLocation>
        <location evidence="2">Cell membrane</location>
        <topology evidence="2">Multi-pass membrane protein</topology>
    </subcellularLocation>
</comment>
<dbReference type="GO" id="GO:0005524">
    <property type="term" value="F:ATP binding"/>
    <property type="evidence" value="ECO:0007669"/>
    <property type="project" value="UniProtKB-KW"/>
</dbReference>
<dbReference type="CDD" id="cd00082">
    <property type="entry name" value="HisKA"/>
    <property type="match status" value="1"/>
</dbReference>
<name>A0A2T4Z798_9BACL</name>
<evidence type="ECO:0000256" key="2">
    <source>
        <dbReference type="ARBA" id="ARBA00004651"/>
    </source>
</evidence>
<dbReference type="PANTHER" id="PTHR43711:SF1">
    <property type="entry name" value="HISTIDINE KINASE 1"/>
    <property type="match status" value="1"/>
</dbReference>
<dbReference type="Pfam" id="PF00512">
    <property type="entry name" value="HisKA"/>
    <property type="match status" value="1"/>
</dbReference>
<keyword evidence="14" id="KW-1185">Reference proteome</keyword>
<dbReference type="Gene3D" id="1.10.287.130">
    <property type="match status" value="1"/>
</dbReference>
<gene>
    <name evidence="13" type="ORF">C8J48_0302</name>
</gene>
<evidence type="ECO:0000256" key="10">
    <source>
        <dbReference type="ARBA" id="ARBA00023136"/>
    </source>
</evidence>
<dbReference type="FunFam" id="1.10.287.130:FF:000001">
    <property type="entry name" value="Two-component sensor histidine kinase"/>
    <property type="match status" value="1"/>
</dbReference>
<dbReference type="GO" id="GO:0005886">
    <property type="term" value="C:plasma membrane"/>
    <property type="evidence" value="ECO:0007669"/>
    <property type="project" value="UniProtKB-SubCell"/>
</dbReference>
<dbReference type="EC" id="2.7.13.3" evidence="3"/>
<dbReference type="SMART" id="SM00388">
    <property type="entry name" value="HisKA"/>
    <property type="match status" value="1"/>
</dbReference>
<accession>A0A2T4Z798</accession>
<evidence type="ECO:0000259" key="12">
    <source>
        <dbReference type="PROSITE" id="PS50109"/>
    </source>
</evidence>
<evidence type="ECO:0000256" key="6">
    <source>
        <dbReference type="ARBA" id="ARBA00022741"/>
    </source>
</evidence>
<dbReference type="EMBL" id="PZZP01000001">
    <property type="protein sequence ID" value="PTM57750.1"/>
    <property type="molecule type" value="Genomic_DNA"/>
</dbReference>
<dbReference type="RefSeq" id="WP_107724624.1">
    <property type="nucleotide sequence ID" value="NZ_PZZP01000001.1"/>
</dbReference>
<protein>
    <recommendedName>
        <fullName evidence="3">histidine kinase</fullName>
        <ecNumber evidence="3">2.7.13.3</ecNumber>
    </recommendedName>
</protein>
<proteinExistence type="predicted"/>
<sequence length="410" mass="46142">MFRKTQLMLTLQNAAVFLLIISIFGASFYWYMEKQSYDKIDRALLLQAQLEEARMLGVDLAADKTLDPLIGKIIWDEEHGVVYSRMPAAFLEKIEQLYPQKADGKVHTLQVEGFTFRSLAISVETTSGTWTVQALRNIDAEMMTLQAMRTNIVIGCILAAIVAVVAGYTLARRALVPIRRSWEAQQQFVADASHELRTPLSVIQMRTELMLKNPEQLIRENSDDISTIYRETRRMRKLVADLLTLARSDSDQLQIERKRFRLDELAEEVSQHFTELAALADLSFHTRIESNLWCYGDRERIHQLLVILLDNAITYTPSGGTVQLSCAKKGNTLTIEVTDTGTGIAAKDLPKIFERFYRGDKARSRAHGGTGLGLSIAKWIVDEHRGQISVASIPENGTTVTVKLAAAVER</sequence>
<dbReference type="Pfam" id="PF02518">
    <property type="entry name" value="HATPase_c"/>
    <property type="match status" value="1"/>
</dbReference>
<evidence type="ECO:0000256" key="7">
    <source>
        <dbReference type="ARBA" id="ARBA00022777"/>
    </source>
</evidence>
<keyword evidence="5" id="KW-0808">Transferase</keyword>
<reference evidence="13 14" key="1">
    <citation type="submission" date="2018-04" db="EMBL/GenBank/DDBJ databases">
        <title>Genomic Encyclopedia of Archaeal and Bacterial Type Strains, Phase II (KMG-II): from individual species to whole genera.</title>
        <authorList>
            <person name="Goeker M."/>
        </authorList>
    </citation>
    <scope>NUCLEOTIDE SEQUENCE [LARGE SCALE GENOMIC DNA]</scope>
    <source>
        <strain evidence="13 14">DSM 45169</strain>
    </source>
</reference>
<comment type="caution">
    <text evidence="13">The sequence shown here is derived from an EMBL/GenBank/DDBJ whole genome shotgun (WGS) entry which is preliminary data.</text>
</comment>
<keyword evidence="11" id="KW-0812">Transmembrane</keyword>
<dbReference type="Proteomes" id="UP000241639">
    <property type="component" value="Unassembled WGS sequence"/>
</dbReference>
<evidence type="ECO:0000256" key="8">
    <source>
        <dbReference type="ARBA" id="ARBA00022840"/>
    </source>
</evidence>
<dbReference type="SUPFAM" id="SSF47384">
    <property type="entry name" value="Homodimeric domain of signal transducing histidine kinase"/>
    <property type="match status" value="1"/>
</dbReference>
<dbReference type="InterPro" id="IPR036097">
    <property type="entry name" value="HisK_dim/P_sf"/>
</dbReference>
<evidence type="ECO:0000256" key="1">
    <source>
        <dbReference type="ARBA" id="ARBA00000085"/>
    </source>
</evidence>
<evidence type="ECO:0000313" key="13">
    <source>
        <dbReference type="EMBL" id="PTM57750.1"/>
    </source>
</evidence>
<dbReference type="OrthoDB" id="9813151at2"/>
<dbReference type="InterPro" id="IPR005467">
    <property type="entry name" value="His_kinase_dom"/>
</dbReference>
<keyword evidence="10 11" id="KW-0472">Membrane</keyword>
<feature type="transmembrane region" description="Helical" evidence="11">
    <location>
        <begin position="12"/>
        <end position="32"/>
    </location>
</feature>
<organism evidence="13 14">
    <name type="scientific">Desmospora activa DSM 45169</name>
    <dbReference type="NCBI Taxonomy" id="1121389"/>
    <lineage>
        <taxon>Bacteria</taxon>
        <taxon>Bacillati</taxon>
        <taxon>Bacillota</taxon>
        <taxon>Bacilli</taxon>
        <taxon>Bacillales</taxon>
        <taxon>Thermoactinomycetaceae</taxon>
        <taxon>Desmospora</taxon>
    </lineage>
</organism>
<keyword evidence="4" id="KW-0597">Phosphoprotein</keyword>
<dbReference type="GO" id="GO:0000155">
    <property type="term" value="F:phosphorelay sensor kinase activity"/>
    <property type="evidence" value="ECO:0007669"/>
    <property type="project" value="InterPro"/>
</dbReference>
<dbReference type="FunFam" id="3.30.565.10:FF:000006">
    <property type="entry name" value="Sensor histidine kinase WalK"/>
    <property type="match status" value="1"/>
</dbReference>
<dbReference type="SMART" id="SM00387">
    <property type="entry name" value="HATPase_c"/>
    <property type="match status" value="1"/>
</dbReference>
<dbReference type="InterPro" id="IPR003594">
    <property type="entry name" value="HATPase_dom"/>
</dbReference>
<dbReference type="InterPro" id="IPR004358">
    <property type="entry name" value="Sig_transdc_His_kin-like_C"/>
</dbReference>
<dbReference type="SUPFAM" id="SSF55874">
    <property type="entry name" value="ATPase domain of HSP90 chaperone/DNA topoisomerase II/histidine kinase"/>
    <property type="match status" value="1"/>
</dbReference>
<dbReference type="Gene3D" id="3.30.565.10">
    <property type="entry name" value="Histidine kinase-like ATPase, C-terminal domain"/>
    <property type="match status" value="1"/>
</dbReference>
<dbReference type="AlphaFoldDB" id="A0A2T4Z798"/>
<feature type="domain" description="Histidine kinase" evidence="12">
    <location>
        <begin position="191"/>
        <end position="408"/>
    </location>
</feature>
<dbReference type="InterPro" id="IPR050736">
    <property type="entry name" value="Sensor_HK_Regulatory"/>
</dbReference>
<keyword evidence="7" id="KW-0418">Kinase</keyword>
<keyword evidence="9" id="KW-0902">Two-component regulatory system</keyword>
<evidence type="ECO:0000256" key="4">
    <source>
        <dbReference type="ARBA" id="ARBA00022553"/>
    </source>
</evidence>
<evidence type="ECO:0000256" key="3">
    <source>
        <dbReference type="ARBA" id="ARBA00012438"/>
    </source>
</evidence>
<dbReference type="PANTHER" id="PTHR43711">
    <property type="entry name" value="TWO-COMPONENT HISTIDINE KINASE"/>
    <property type="match status" value="1"/>
</dbReference>
<keyword evidence="11" id="KW-1133">Transmembrane helix</keyword>